<dbReference type="InterPro" id="IPR010869">
    <property type="entry name" value="DUF1501"/>
</dbReference>
<dbReference type="PANTHER" id="PTHR43737">
    <property type="entry name" value="BLL7424 PROTEIN"/>
    <property type="match status" value="1"/>
</dbReference>
<evidence type="ECO:0000313" key="2">
    <source>
        <dbReference type="Proteomes" id="UP001595791"/>
    </source>
</evidence>
<accession>A0ABV8MWX4</accession>
<organism evidence="1 2">
    <name type="scientific">Chitinimonas lacunae</name>
    <dbReference type="NCBI Taxonomy" id="1963018"/>
    <lineage>
        <taxon>Bacteria</taxon>
        <taxon>Pseudomonadati</taxon>
        <taxon>Pseudomonadota</taxon>
        <taxon>Betaproteobacteria</taxon>
        <taxon>Neisseriales</taxon>
        <taxon>Chitinibacteraceae</taxon>
        <taxon>Chitinimonas</taxon>
    </lineage>
</organism>
<gene>
    <name evidence="1" type="ORF">ACFOW7_19110</name>
</gene>
<proteinExistence type="predicted"/>
<comment type="caution">
    <text evidence="1">The sequence shown here is derived from an EMBL/GenBank/DDBJ whole genome shotgun (WGS) entry which is preliminary data.</text>
</comment>
<dbReference type="EMBL" id="JBHSBU010000001">
    <property type="protein sequence ID" value="MFC4161450.1"/>
    <property type="molecule type" value="Genomic_DNA"/>
</dbReference>
<protein>
    <submittedName>
        <fullName evidence="1">DUF1501 domain-containing protein</fullName>
    </submittedName>
</protein>
<name>A0ABV8MWX4_9NEIS</name>
<dbReference type="PANTHER" id="PTHR43737:SF1">
    <property type="entry name" value="DUF1501 DOMAIN-CONTAINING PROTEIN"/>
    <property type="match status" value="1"/>
</dbReference>
<sequence>MNRREFLANVLKTGVLALPGLPTWASADALAGVATLRRTLVNVTLPGGPDMRHLLPPRIATGEPADSYASAYWLARARSHGITTPGLEGSLARWNEAYDQLLDPYTKQPLNVGMLKSCGWLKAMWDAGHVAFINNVVGADSRDHSHALLVLDQGDRSSSANDFSKPGWGGRLAALLGGDARVAALTTSPRRFCLSPAAGNPSHGASDLTLSVRDSRNLGLPDNVLKPDAKPWEITSPPNVMARALKAYYAARNWSADSPYARFALHEESLRSAGEKLKARLGTAETGANALLPVPDAIRALYTAQAGQPAPPGPRQYWGRQMRNLHDLVAVSDILNTPVVSLEYGGWDTHQNEKNTIESNLRDLFGTNMGFDALYQNLAPAARSNLVFVIAGEFGRQLAANGDGGTDHGRGSTFIVIGDSVRGGIYGNMFPESEKALFSRGRNDDIKGLTGIEHLFGAVADWVARGDTGNLVANRNTSLLEAGVDLKKLFIA</sequence>
<dbReference type="RefSeq" id="WP_378167404.1">
    <property type="nucleotide sequence ID" value="NZ_JBHSBU010000001.1"/>
</dbReference>
<reference evidence="2" key="1">
    <citation type="journal article" date="2019" name="Int. J. Syst. Evol. Microbiol.">
        <title>The Global Catalogue of Microorganisms (GCM) 10K type strain sequencing project: providing services to taxonomists for standard genome sequencing and annotation.</title>
        <authorList>
            <consortium name="The Broad Institute Genomics Platform"/>
            <consortium name="The Broad Institute Genome Sequencing Center for Infectious Disease"/>
            <person name="Wu L."/>
            <person name="Ma J."/>
        </authorList>
    </citation>
    <scope>NUCLEOTIDE SEQUENCE [LARGE SCALE GENOMIC DNA]</scope>
    <source>
        <strain evidence="2">LMG 29894</strain>
    </source>
</reference>
<evidence type="ECO:0000313" key="1">
    <source>
        <dbReference type="EMBL" id="MFC4161450.1"/>
    </source>
</evidence>
<dbReference type="Pfam" id="PF07394">
    <property type="entry name" value="DUF1501"/>
    <property type="match status" value="1"/>
</dbReference>
<dbReference type="Proteomes" id="UP001595791">
    <property type="component" value="Unassembled WGS sequence"/>
</dbReference>
<keyword evidence="2" id="KW-1185">Reference proteome</keyword>